<feature type="region of interest" description="Disordered" evidence="1">
    <location>
        <begin position="102"/>
        <end position="125"/>
    </location>
</feature>
<dbReference type="CDD" id="cd00865">
    <property type="entry name" value="PEBP_bact_arch"/>
    <property type="match status" value="1"/>
</dbReference>
<dbReference type="Pfam" id="PF01161">
    <property type="entry name" value="PBP"/>
    <property type="match status" value="1"/>
</dbReference>
<reference evidence="2" key="1">
    <citation type="submission" date="2018-05" db="EMBL/GenBank/DDBJ databases">
        <authorList>
            <person name="Lanie J.A."/>
            <person name="Ng W.-L."/>
            <person name="Kazmierczak K.M."/>
            <person name="Andrzejewski T.M."/>
            <person name="Davidsen T.M."/>
            <person name="Wayne K.J."/>
            <person name="Tettelin H."/>
            <person name="Glass J.I."/>
            <person name="Rusch D."/>
            <person name="Podicherti R."/>
            <person name="Tsui H.-C.T."/>
            <person name="Winkler M.E."/>
        </authorList>
    </citation>
    <scope>NUCLEOTIDE SEQUENCE</scope>
</reference>
<dbReference type="InterPro" id="IPR008914">
    <property type="entry name" value="PEBP"/>
</dbReference>
<dbReference type="NCBIfam" id="TIGR00481">
    <property type="entry name" value="YbhB/YbcL family Raf kinase inhibitor-like protein"/>
    <property type="match status" value="1"/>
</dbReference>
<dbReference type="InterPro" id="IPR036610">
    <property type="entry name" value="PEBP-like_sf"/>
</dbReference>
<gene>
    <name evidence="2" type="ORF">METZ01_LOCUS109558</name>
</gene>
<evidence type="ECO:0000256" key="1">
    <source>
        <dbReference type="SAM" id="MobiDB-lite"/>
    </source>
</evidence>
<dbReference type="InterPro" id="IPR005247">
    <property type="entry name" value="YbhB_YbcL/LppC-like"/>
</dbReference>
<organism evidence="2">
    <name type="scientific">marine metagenome</name>
    <dbReference type="NCBI Taxonomy" id="408172"/>
    <lineage>
        <taxon>unclassified sequences</taxon>
        <taxon>metagenomes</taxon>
        <taxon>ecological metagenomes</taxon>
    </lineage>
</organism>
<proteinExistence type="predicted"/>
<sequence>MKLTSKTFDHNGWIPERCAFGIKDKDEHMTLGQNKNPQLSWFEIPDEAQSLVLICIDTDVPSSLENFNKEGKTVSANLPRVDFIHWVMVDIPANDGGVDEAECSDGITPKGKQNPHGPEGSRQGINDYTNFMAGDPEMEGNYFGYEGPCPPWNDEIPHHYRFKLFACDFSVCSVEAIFNGNDVLKAIEGHVIEETELTGLYSLNPDVG</sequence>
<name>A0A381WW24_9ZZZZ</name>
<dbReference type="Gene3D" id="3.90.280.10">
    <property type="entry name" value="PEBP-like"/>
    <property type="match status" value="1"/>
</dbReference>
<accession>A0A381WW24</accession>
<evidence type="ECO:0000313" key="2">
    <source>
        <dbReference type="EMBL" id="SVA56704.1"/>
    </source>
</evidence>
<protein>
    <recommendedName>
        <fullName evidence="3">YbhB/YbcL family Raf kinase inhibitor-like protein</fullName>
    </recommendedName>
</protein>
<dbReference type="AlphaFoldDB" id="A0A381WW24"/>
<dbReference type="EMBL" id="UINC01013073">
    <property type="protein sequence ID" value="SVA56704.1"/>
    <property type="molecule type" value="Genomic_DNA"/>
</dbReference>
<evidence type="ECO:0008006" key="3">
    <source>
        <dbReference type="Google" id="ProtNLM"/>
    </source>
</evidence>
<dbReference type="SUPFAM" id="SSF49777">
    <property type="entry name" value="PEBP-like"/>
    <property type="match status" value="1"/>
</dbReference>